<dbReference type="GO" id="GO:0046872">
    <property type="term" value="F:metal ion binding"/>
    <property type="evidence" value="ECO:0007669"/>
    <property type="project" value="UniProtKB-KW"/>
</dbReference>
<dbReference type="InterPro" id="IPR004017">
    <property type="entry name" value="Cys_rich_dom"/>
</dbReference>
<dbReference type="PANTHER" id="PTHR32479">
    <property type="entry name" value="GLYCOLATE OXIDASE IRON-SULFUR SUBUNIT"/>
    <property type="match status" value="1"/>
</dbReference>
<dbReference type="EMBL" id="CAEZTS010000017">
    <property type="protein sequence ID" value="CAB4570258.1"/>
    <property type="molecule type" value="Genomic_DNA"/>
</dbReference>
<dbReference type="GO" id="GO:0051539">
    <property type="term" value="F:4 iron, 4 sulfur cluster binding"/>
    <property type="evidence" value="ECO:0007669"/>
    <property type="project" value="UniProtKB-KW"/>
</dbReference>
<accession>A0A6J6EA58</accession>
<evidence type="ECO:0000256" key="5">
    <source>
        <dbReference type="ARBA" id="ARBA00023014"/>
    </source>
</evidence>
<keyword evidence="5" id="KW-0411">Iron-sulfur</keyword>
<organism evidence="7">
    <name type="scientific">freshwater metagenome</name>
    <dbReference type="NCBI Taxonomy" id="449393"/>
    <lineage>
        <taxon>unclassified sequences</taxon>
        <taxon>metagenomes</taxon>
        <taxon>ecological metagenomes</taxon>
    </lineage>
</organism>
<dbReference type="Gene3D" id="1.10.1060.10">
    <property type="entry name" value="Alpha-helical ferredoxin"/>
    <property type="match status" value="1"/>
</dbReference>
<dbReference type="Pfam" id="PF02754">
    <property type="entry name" value="CCG"/>
    <property type="match status" value="2"/>
</dbReference>
<dbReference type="PIRSF" id="PIRSF000139">
    <property type="entry name" value="Glc_ox_4Fe-4S"/>
    <property type="match status" value="1"/>
</dbReference>
<reference evidence="7" key="1">
    <citation type="submission" date="2020-05" db="EMBL/GenBank/DDBJ databases">
        <authorList>
            <person name="Chiriac C."/>
            <person name="Salcher M."/>
            <person name="Ghai R."/>
            <person name="Kavagutti S V."/>
        </authorList>
    </citation>
    <scope>NUCLEOTIDE SEQUENCE</scope>
</reference>
<dbReference type="PROSITE" id="PS00198">
    <property type="entry name" value="4FE4S_FER_1"/>
    <property type="match status" value="2"/>
</dbReference>
<evidence type="ECO:0000256" key="1">
    <source>
        <dbReference type="ARBA" id="ARBA00022485"/>
    </source>
</evidence>
<dbReference type="InterPro" id="IPR017900">
    <property type="entry name" value="4Fe4S_Fe_S_CS"/>
</dbReference>
<dbReference type="Pfam" id="PF13183">
    <property type="entry name" value="Fer4_8"/>
    <property type="match status" value="1"/>
</dbReference>
<dbReference type="AlphaFoldDB" id="A0A6J6EA58"/>
<proteinExistence type="predicted"/>
<dbReference type="PROSITE" id="PS51379">
    <property type="entry name" value="4FE4S_FER_2"/>
    <property type="match status" value="2"/>
</dbReference>
<feature type="domain" description="4Fe-4S ferredoxin-type" evidence="6">
    <location>
        <begin position="58"/>
        <end position="90"/>
    </location>
</feature>
<dbReference type="SUPFAM" id="SSF46548">
    <property type="entry name" value="alpha-helical ferredoxin"/>
    <property type="match status" value="1"/>
</dbReference>
<keyword evidence="3" id="KW-0677">Repeat</keyword>
<keyword evidence="2" id="KW-0479">Metal-binding</keyword>
<keyword evidence="1" id="KW-0004">4Fe-4S</keyword>
<protein>
    <submittedName>
        <fullName evidence="7">Unannotated protein</fullName>
    </submittedName>
</protein>
<dbReference type="InterPro" id="IPR009051">
    <property type="entry name" value="Helical_ferredxn"/>
</dbReference>
<sequence>MTSSRLASVSPDDIATCVGCGLCLPHCPTFRATGEEALSPRGRIAIMKGVADGHLRLDAESVTFLDTCIQCRACEPACPSGVPYGRMIEGAKTDLARTGRVSPRWLRVGLSLLRHHRLLLWSRPLLAVAQRLRLVPRRMGLPRLSWRNDAPLRAVTGEPDVWILTGCVMDVWQRGTHRSVAELAERVGLRHGIPGPEGSCCGALHTHAGMHDESVRLAERTMRSMPGHAPIIVDSAGCGAAMKEYGRLLDTDEARMFSARVVDAVEWLATLMDRDDIAPLLAPTRSETPTVVIQDPCHHRHVQKVHGATRRVLRDRADVIELTDDGLCCGAGGAYSLLHPRLAEEVRDRKVAVIESARAGRSDIVVASANPGCSMFLASAGLPVRHPVDIVRDTILPARTKGVAR</sequence>
<evidence type="ECO:0000313" key="7">
    <source>
        <dbReference type="EMBL" id="CAB4570258.1"/>
    </source>
</evidence>
<dbReference type="PANTHER" id="PTHR32479:SF17">
    <property type="entry name" value="GLYCOLATE OXIDASE IRON-SULFUR SUBUNIT"/>
    <property type="match status" value="1"/>
</dbReference>
<dbReference type="InterPro" id="IPR017896">
    <property type="entry name" value="4Fe4S_Fe-S-bd"/>
</dbReference>
<evidence type="ECO:0000256" key="4">
    <source>
        <dbReference type="ARBA" id="ARBA00023004"/>
    </source>
</evidence>
<evidence type="ECO:0000256" key="3">
    <source>
        <dbReference type="ARBA" id="ARBA00022737"/>
    </source>
</evidence>
<evidence type="ECO:0000256" key="2">
    <source>
        <dbReference type="ARBA" id="ARBA00022723"/>
    </source>
</evidence>
<gene>
    <name evidence="7" type="ORF">UFOPK1722_00331</name>
</gene>
<name>A0A6J6EA58_9ZZZZ</name>
<evidence type="ECO:0000259" key="6">
    <source>
        <dbReference type="PROSITE" id="PS51379"/>
    </source>
</evidence>
<keyword evidence="4" id="KW-0408">Iron</keyword>
<feature type="domain" description="4Fe-4S ferredoxin-type" evidence="6">
    <location>
        <begin position="7"/>
        <end position="38"/>
    </location>
</feature>
<dbReference type="InterPro" id="IPR012257">
    <property type="entry name" value="Glc_ox_4Fe-4S"/>
</dbReference>
<dbReference type="GO" id="GO:0016491">
    <property type="term" value="F:oxidoreductase activity"/>
    <property type="evidence" value="ECO:0007669"/>
    <property type="project" value="UniProtKB-ARBA"/>
</dbReference>